<name>X1J4M1_9ZZZZ</name>
<proteinExistence type="predicted"/>
<dbReference type="AlphaFoldDB" id="X1J4M1"/>
<organism evidence="1">
    <name type="scientific">marine sediment metagenome</name>
    <dbReference type="NCBI Taxonomy" id="412755"/>
    <lineage>
        <taxon>unclassified sequences</taxon>
        <taxon>metagenomes</taxon>
        <taxon>ecological metagenomes</taxon>
    </lineage>
</organism>
<evidence type="ECO:0000313" key="1">
    <source>
        <dbReference type="EMBL" id="GAH89666.1"/>
    </source>
</evidence>
<accession>X1J4M1</accession>
<protein>
    <submittedName>
        <fullName evidence="1">Uncharacterized protein</fullName>
    </submittedName>
</protein>
<reference evidence="1" key="1">
    <citation type="journal article" date="2014" name="Front. Microbiol.">
        <title>High frequency of phylogenetically diverse reductive dehalogenase-homologous genes in deep subseafloor sedimentary metagenomes.</title>
        <authorList>
            <person name="Kawai M."/>
            <person name="Futagami T."/>
            <person name="Toyoda A."/>
            <person name="Takaki Y."/>
            <person name="Nishi S."/>
            <person name="Hori S."/>
            <person name="Arai W."/>
            <person name="Tsubouchi T."/>
            <person name="Morono Y."/>
            <person name="Uchiyama I."/>
            <person name="Ito T."/>
            <person name="Fujiyama A."/>
            <person name="Inagaki F."/>
            <person name="Takami H."/>
        </authorList>
    </citation>
    <scope>NUCLEOTIDE SEQUENCE</scope>
    <source>
        <strain evidence="1">Expedition CK06-06</strain>
    </source>
</reference>
<dbReference type="EMBL" id="BARU01037761">
    <property type="protein sequence ID" value="GAH89666.1"/>
    <property type="molecule type" value="Genomic_DNA"/>
</dbReference>
<sequence>MFVSHPQNIRSLTSQEYKAIAKSIDLPVGIIHSVISKFLVNLIYFRRFIRNYSFTYGYTKSLRKLQVYLHKLHRFAPIFDYPRAKENARILKNNLDRKNFLPHFTTQLAVVVFVTDLNDKEHEKKIIQTNLRVFCNCSAYAFHRTRNKLGLK</sequence>
<comment type="caution">
    <text evidence="1">The sequence shown here is derived from an EMBL/GenBank/DDBJ whole genome shotgun (WGS) entry which is preliminary data.</text>
</comment>
<gene>
    <name evidence="1" type="ORF">S03H2_58780</name>
</gene>